<dbReference type="RefSeq" id="WP_232592253.1">
    <property type="nucleotide sequence ID" value="NZ_BSPD01000020.1"/>
</dbReference>
<sequence>MKSEPIYENNELYTAFPEPDEVFYSEVEKERFLPLGTFHLQTDEGQHDVLIAAPIGDDEGMIGKNNYGEFCGETWLTYSKVNGKWKLDCSPDQLLDFSICFDEVDCIFKKLKRIFQLNGFLSHPLKEEVKSPESEKISLFSLMSYMSHGYNCSYDVVKYFKYVLEGVDEQKLEPPFKEDKEIKYMDSNYNEYVFLGCAGANALIHEMFFFYNVVTKRVLVVNEFD</sequence>
<name>A0AA37T0Y7_9GAMM</name>
<proteinExistence type="predicted"/>
<dbReference type="EMBL" id="BSPD01000020">
    <property type="protein sequence ID" value="GLS24929.1"/>
    <property type="molecule type" value="Genomic_DNA"/>
</dbReference>
<keyword evidence="2" id="KW-1185">Reference proteome</keyword>
<protein>
    <submittedName>
        <fullName evidence="1">Uncharacterized protein</fullName>
    </submittedName>
</protein>
<accession>A0AA37T0Y7</accession>
<comment type="caution">
    <text evidence="1">The sequence shown here is derived from an EMBL/GenBank/DDBJ whole genome shotgun (WGS) entry which is preliminary data.</text>
</comment>
<evidence type="ECO:0000313" key="1">
    <source>
        <dbReference type="EMBL" id="GLS24929.1"/>
    </source>
</evidence>
<dbReference type="Proteomes" id="UP001156870">
    <property type="component" value="Unassembled WGS sequence"/>
</dbReference>
<dbReference type="AlphaFoldDB" id="A0AA37T0Y7"/>
<gene>
    <name evidence="1" type="ORF">GCM10007877_06430</name>
</gene>
<reference evidence="1 2" key="1">
    <citation type="journal article" date="2014" name="Int. J. Syst. Evol. Microbiol.">
        <title>Complete genome sequence of Corynebacterium casei LMG S-19264T (=DSM 44701T), isolated from a smear-ripened cheese.</title>
        <authorList>
            <consortium name="US DOE Joint Genome Institute (JGI-PGF)"/>
            <person name="Walter F."/>
            <person name="Albersmeier A."/>
            <person name="Kalinowski J."/>
            <person name="Ruckert C."/>
        </authorList>
    </citation>
    <scope>NUCLEOTIDE SEQUENCE [LARGE SCALE GENOMIC DNA]</scope>
    <source>
        <strain evidence="1 2">NBRC 110095</strain>
    </source>
</reference>
<evidence type="ECO:0000313" key="2">
    <source>
        <dbReference type="Proteomes" id="UP001156870"/>
    </source>
</evidence>
<organism evidence="1 2">
    <name type="scientific">Marinibactrum halimedae</name>
    <dbReference type="NCBI Taxonomy" id="1444977"/>
    <lineage>
        <taxon>Bacteria</taxon>
        <taxon>Pseudomonadati</taxon>
        <taxon>Pseudomonadota</taxon>
        <taxon>Gammaproteobacteria</taxon>
        <taxon>Cellvibrionales</taxon>
        <taxon>Cellvibrionaceae</taxon>
        <taxon>Marinibactrum</taxon>
    </lineage>
</organism>